<dbReference type="PROSITE" id="PS50102">
    <property type="entry name" value="RRM"/>
    <property type="match status" value="3"/>
</dbReference>
<feature type="domain" description="RRM" evidence="10">
    <location>
        <begin position="171"/>
        <end position="253"/>
    </location>
</feature>
<dbReference type="PANTHER" id="PTHR23139">
    <property type="entry name" value="RNA-BINDING PROTEIN"/>
    <property type="match status" value="1"/>
</dbReference>
<comment type="subcellular location">
    <subcellularLocation>
        <location evidence="1 8">Nucleus</location>
    </subcellularLocation>
</comment>
<dbReference type="GO" id="GO:0008380">
    <property type="term" value="P:RNA splicing"/>
    <property type="evidence" value="ECO:0007669"/>
    <property type="project" value="UniProtKB-KW"/>
</dbReference>
<evidence type="ECO:0000256" key="8">
    <source>
        <dbReference type="RuleBase" id="RU364135"/>
    </source>
</evidence>
<evidence type="ECO:0000313" key="11">
    <source>
        <dbReference type="EMBL" id="ORX95524.1"/>
    </source>
</evidence>
<dbReference type="AlphaFoldDB" id="A0A1Y1YD32"/>
<dbReference type="CDD" id="cd12230">
    <property type="entry name" value="RRM1_U2AF65"/>
    <property type="match status" value="1"/>
</dbReference>
<organism evidence="11 12">
    <name type="scientific">Basidiobolus meristosporus CBS 931.73</name>
    <dbReference type="NCBI Taxonomy" id="1314790"/>
    <lineage>
        <taxon>Eukaryota</taxon>
        <taxon>Fungi</taxon>
        <taxon>Fungi incertae sedis</taxon>
        <taxon>Zoopagomycota</taxon>
        <taxon>Entomophthoromycotina</taxon>
        <taxon>Basidiobolomycetes</taxon>
        <taxon>Basidiobolales</taxon>
        <taxon>Basidiobolaceae</taxon>
        <taxon>Basidiobolus</taxon>
    </lineage>
</organism>
<dbReference type="CDD" id="cd12232">
    <property type="entry name" value="RRM3_U2AF65"/>
    <property type="match status" value="1"/>
</dbReference>
<keyword evidence="6 8" id="KW-0539">Nucleus</keyword>
<feature type="compositionally biased region" description="Basic and acidic residues" evidence="9">
    <location>
        <begin position="1"/>
        <end position="67"/>
    </location>
</feature>
<dbReference type="SMART" id="SM00360">
    <property type="entry name" value="RRM"/>
    <property type="match status" value="3"/>
</dbReference>
<dbReference type="FunFam" id="3.30.70.330:FF:000097">
    <property type="entry name" value="U2 snRNP auxiliary factor large subunit"/>
    <property type="match status" value="1"/>
</dbReference>
<dbReference type="SUPFAM" id="SSF54928">
    <property type="entry name" value="RNA-binding domain, RBD"/>
    <property type="match status" value="2"/>
</dbReference>
<evidence type="ECO:0000259" key="10">
    <source>
        <dbReference type="PROSITE" id="PS50102"/>
    </source>
</evidence>
<evidence type="ECO:0000256" key="5">
    <source>
        <dbReference type="ARBA" id="ARBA00023187"/>
    </source>
</evidence>
<keyword evidence="12" id="KW-1185">Reference proteome</keyword>
<dbReference type="OrthoDB" id="10266058at2759"/>
<dbReference type="GO" id="GO:0003723">
    <property type="term" value="F:RNA binding"/>
    <property type="evidence" value="ECO:0007669"/>
    <property type="project" value="UniProtKB-UniRule"/>
</dbReference>
<comment type="caution">
    <text evidence="11">The sequence shown here is derived from an EMBL/GenBank/DDBJ whole genome shotgun (WGS) entry which is preliminary data.</text>
</comment>
<dbReference type="NCBIfam" id="TIGR01642">
    <property type="entry name" value="U2AF_lg"/>
    <property type="match status" value="1"/>
</dbReference>
<dbReference type="InterPro" id="IPR035979">
    <property type="entry name" value="RBD_domain_sf"/>
</dbReference>
<accession>A0A1Y1YD32</accession>
<comment type="function">
    <text evidence="8">Necessary for the splicing of pre-mRNA.</text>
</comment>
<keyword evidence="4 7" id="KW-0694">RNA-binding</keyword>
<evidence type="ECO:0000256" key="7">
    <source>
        <dbReference type="PROSITE-ProRule" id="PRU00176"/>
    </source>
</evidence>
<keyword evidence="3" id="KW-0677">Repeat</keyword>
<evidence type="ECO:0000256" key="6">
    <source>
        <dbReference type="ARBA" id="ARBA00023242"/>
    </source>
</evidence>
<evidence type="ECO:0000313" key="12">
    <source>
        <dbReference type="Proteomes" id="UP000193498"/>
    </source>
</evidence>
<dbReference type="Proteomes" id="UP000193498">
    <property type="component" value="Unassembled WGS sequence"/>
</dbReference>
<evidence type="ECO:0000256" key="1">
    <source>
        <dbReference type="ARBA" id="ARBA00004123"/>
    </source>
</evidence>
<feature type="region of interest" description="Disordered" evidence="9">
    <location>
        <begin position="1"/>
        <end position="101"/>
    </location>
</feature>
<dbReference type="Gene3D" id="3.30.70.330">
    <property type="match status" value="3"/>
</dbReference>
<name>A0A1Y1YD32_9FUNG</name>
<evidence type="ECO:0000256" key="3">
    <source>
        <dbReference type="ARBA" id="ARBA00022737"/>
    </source>
</evidence>
<dbReference type="STRING" id="1314790.A0A1Y1YD32"/>
<feature type="compositionally biased region" description="Basic residues" evidence="9">
    <location>
        <begin position="68"/>
        <end position="79"/>
    </location>
</feature>
<keyword evidence="2 8" id="KW-0507">mRNA processing</keyword>
<proteinExistence type="inferred from homology"/>
<dbReference type="InterPro" id="IPR003954">
    <property type="entry name" value="RRM_euk-type"/>
</dbReference>
<protein>
    <recommendedName>
        <fullName evidence="8">Splicing factor U2AF subunit</fullName>
    </recommendedName>
    <alternativeName>
        <fullName evidence="8">U2 snRNP auxiliary factor large subunit</fullName>
    </alternativeName>
</protein>
<keyword evidence="5 8" id="KW-0508">mRNA splicing</keyword>
<dbReference type="Pfam" id="PF00076">
    <property type="entry name" value="RRM_1"/>
    <property type="match status" value="3"/>
</dbReference>
<sequence>MKTALAHRDHDEQYRSRDRNQRSRENRPEREKGRERDHERRSSRRDHDHSGGRSRDQNRRRADEKDSRRPRRSPSRSRQRSPSVTPLHKRPRRLQNWDVAPPGYEGMSAQEVKATGHFPLPGHTTGLGGTSVHPFGLLAQQAIYGAMDPSKVSQGAAGPAAQNASLARQSRRLYVGNIPYGINEESIADFFNATMLEHNITTGSGNPVVTVQINHDKNYAFVEFKAVEEATAAIVFDGMNFQGQPLKIRRPKDYLPPMGQGGEPLPIHVPGVISTNVPDSPNKIFIGGLPAYLNEEQVIELLKSFGELRAFNLVKDTATGLSKGFGFCEYVDPAITDIACQGLHNMELGDKKLVVQRASIGAKMAAPSFGTLGSFPIPPELIPINTHTSEPTTILQLLNMVTPEELQDDDEYQDILEDVGDECSKFGRIVEFQIPKPINGEKVPGVGKVFIRFETKDECSVALRALAGRKFGDRTVVASYITEERFQAQDY</sequence>
<feature type="domain" description="RRM" evidence="10">
    <location>
        <begin position="393"/>
        <end position="483"/>
    </location>
</feature>
<dbReference type="GO" id="GO:0006397">
    <property type="term" value="P:mRNA processing"/>
    <property type="evidence" value="ECO:0007669"/>
    <property type="project" value="UniProtKB-KW"/>
</dbReference>
<dbReference type="EMBL" id="MCFE01000173">
    <property type="protein sequence ID" value="ORX95524.1"/>
    <property type="molecule type" value="Genomic_DNA"/>
</dbReference>
<dbReference type="InParanoid" id="A0A1Y1YD32"/>
<dbReference type="InterPro" id="IPR000504">
    <property type="entry name" value="RRM_dom"/>
</dbReference>
<dbReference type="InterPro" id="IPR006529">
    <property type="entry name" value="U2AF_lg"/>
</dbReference>
<dbReference type="GO" id="GO:0005634">
    <property type="term" value="C:nucleus"/>
    <property type="evidence" value="ECO:0007669"/>
    <property type="project" value="UniProtKB-SubCell"/>
</dbReference>
<dbReference type="InterPro" id="IPR012677">
    <property type="entry name" value="Nucleotide-bd_a/b_plait_sf"/>
</dbReference>
<evidence type="ECO:0000256" key="2">
    <source>
        <dbReference type="ARBA" id="ARBA00022664"/>
    </source>
</evidence>
<evidence type="ECO:0000256" key="9">
    <source>
        <dbReference type="SAM" id="MobiDB-lite"/>
    </source>
</evidence>
<dbReference type="FunCoup" id="A0A1Y1YD32">
    <property type="interactions" value="882"/>
</dbReference>
<dbReference type="FunFam" id="3.30.70.330:FF:000676">
    <property type="entry name" value="U2 snRNP auxiliary factor large subunit"/>
    <property type="match status" value="1"/>
</dbReference>
<gene>
    <name evidence="11" type="ORF">K493DRAFT_219056</name>
</gene>
<reference evidence="11 12" key="1">
    <citation type="submission" date="2016-07" db="EMBL/GenBank/DDBJ databases">
        <title>Pervasive Adenine N6-methylation of Active Genes in Fungi.</title>
        <authorList>
            <consortium name="DOE Joint Genome Institute"/>
            <person name="Mondo S.J."/>
            <person name="Dannebaum R.O."/>
            <person name="Kuo R.C."/>
            <person name="Labutti K."/>
            <person name="Haridas S."/>
            <person name="Kuo A."/>
            <person name="Salamov A."/>
            <person name="Ahrendt S.R."/>
            <person name="Lipzen A."/>
            <person name="Sullivan W."/>
            <person name="Andreopoulos W.B."/>
            <person name="Clum A."/>
            <person name="Lindquist E."/>
            <person name="Daum C."/>
            <person name="Ramamoorthy G.K."/>
            <person name="Gryganskyi A."/>
            <person name="Culley D."/>
            <person name="Magnuson J.K."/>
            <person name="James T.Y."/>
            <person name="O'Malley M.A."/>
            <person name="Stajich J.E."/>
            <person name="Spatafora J.W."/>
            <person name="Visel A."/>
            <person name="Grigoriev I.V."/>
        </authorList>
    </citation>
    <scope>NUCLEOTIDE SEQUENCE [LARGE SCALE GENOMIC DNA]</scope>
    <source>
        <strain evidence="11 12">CBS 931.73</strain>
    </source>
</reference>
<feature type="domain" description="RRM" evidence="10">
    <location>
        <begin position="282"/>
        <end position="360"/>
    </location>
</feature>
<dbReference type="SMART" id="SM00361">
    <property type="entry name" value="RRM_1"/>
    <property type="match status" value="2"/>
</dbReference>
<comment type="similarity">
    <text evidence="8">Belongs to the splicing factor SR family.</text>
</comment>
<evidence type="ECO:0000256" key="4">
    <source>
        <dbReference type="ARBA" id="ARBA00022884"/>
    </source>
</evidence>
<dbReference type="CDD" id="cd12231">
    <property type="entry name" value="RRM2_U2AF65"/>
    <property type="match status" value="1"/>
</dbReference>